<feature type="repeat" description="PPR" evidence="3">
    <location>
        <begin position="315"/>
        <end position="349"/>
    </location>
</feature>
<evidence type="ECO:0000313" key="5">
    <source>
        <dbReference type="EMBL" id="CAG1864511.1"/>
    </source>
</evidence>
<protein>
    <submittedName>
        <fullName evidence="5">(wild Malaysian banana) hypothetical protein</fullName>
    </submittedName>
</protein>
<gene>
    <name evidence="5" type="ORF">GSMUA_11170.1</name>
</gene>
<dbReference type="Pfam" id="PF12854">
    <property type="entry name" value="PPR_1"/>
    <property type="match status" value="1"/>
</dbReference>
<evidence type="ECO:0000256" key="3">
    <source>
        <dbReference type="PROSITE-ProRule" id="PRU00708"/>
    </source>
</evidence>
<evidence type="ECO:0000256" key="1">
    <source>
        <dbReference type="ARBA" id="ARBA00007626"/>
    </source>
</evidence>
<reference evidence="5" key="1">
    <citation type="submission" date="2021-03" db="EMBL/GenBank/DDBJ databases">
        <authorList>
            <consortium name="Genoscope - CEA"/>
            <person name="William W."/>
        </authorList>
    </citation>
    <scope>NUCLEOTIDE SEQUENCE</scope>
    <source>
        <strain evidence="5">Doubled-haploid Pahang</strain>
    </source>
</reference>
<proteinExistence type="inferred from homology"/>
<dbReference type="NCBIfam" id="TIGR00756">
    <property type="entry name" value="PPR"/>
    <property type="match status" value="8"/>
</dbReference>
<evidence type="ECO:0000313" key="6">
    <source>
        <dbReference type="EnsemblPlants" id="Ma11_p13790.1"/>
    </source>
</evidence>
<feature type="repeat" description="PPR" evidence="3">
    <location>
        <begin position="141"/>
        <end position="175"/>
    </location>
</feature>
<dbReference type="PROSITE" id="PS51375">
    <property type="entry name" value="PPR"/>
    <property type="match status" value="7"/>
</dbReference>
<keyword evidence="7" id="KW-1185">Reference proteome</keyword>
<dbReference type="PANTHER" id="PTHR47447:SF17">
    <property type="entry name" value="OS12G0638900 PROTEIN"/>
    <property type="match status" value="1"/>
</dbReference>
<dbReference type="InterPro" id="IPR011990">
    <property type="entry name" value="TPR-like_helical_dom_sf"/>
</dbReference>
<feature type="repeat" description="PPR" evidence="3">
    <location>
        <begin position="384"/>
        <end position="418"/>
    </location>
</feature>
<feature type="repeat" description="PPR" evidence="3">
    <location>
        <begin position="280"/>
        <end position="314"/>
    </location>
</feature>
<dbReference type="Gene3D" id="1.25.40.10">
    <property type="entry name" value="Tetratricopeptide repeat domain"/>
    <property type="match status" value="4"/>
</dbReference>
<feature type="repeat" description="PPR" evidence="3">
    <location>
        <begin position="176"/>
        <end position="206"/>
    </location>
</feature>
<dbReference type="Pfam" id="PF13041">
    <property type="entry name" value="PPR_2"/>
    <property type="match status" value="3"/>
</dbReference>
<dbReference type="AlphaFoldDB" id="A0A804L7K2"/>
<sequence length="510" mass="57686">MMRPRTSSCTKFWRATTKTTPPTARSMSSSGSGEQQRLLVGVDPCNKLCKIMLSCPNAGLEQALDASGVRAFPDVAEQVLLRFENAGMLAYRFFDWARRQQRGYAHTVRAYHAMIAALAKIRQYKLMWDLVAAMRAQGALNVETFCVIMRKYARAHKVEETLYTFDVMDKYGVAPNLAAFGGLLGALCKSKNVRKAQEVFDKMRDRFEPDAKTYSILLEGWGRAPNLPKMREVYQEMLDRGCEPDIVTYGIIVDALCKAGRMEEAVDVVRDMSHRVCPPTPFIYSVLVHTYGVEKRIEDAVDTFLEMERNGVKPDVVVYNALVGAFCKANKFENAFSVVGDMEDKGITPVARTFNIILNSLITAQRYEEAYRVFRRMIKCCEPDSDTYTMMIKMFCETDKLEMALKVWKYMGKKQFLPSMHTFSVLINGLCEKGELNRACPLLLHSSLPYIFLFCFLSLHPPSIPSTSISSFPIASWHGNSSSSSPFSLSWLSQSSSVPMTRRPLPHRHP</sequence>
<dbReference type="InterPro" id="IPR002885">
    <property type="entry name" value="PPR_rpt"/>
</dbReference>
<dbReference type="Proteomes" id="UP000012960">
    <property type="component" value="Unplaced"/>
</dbReference>
<dbReference type="EnsemblPlants" id="Ma11_t13790.1">
    <property type="protein sequence ID" value="Ma11_p13790.1"/>
    <property type="gene ID" value="Ma11_g13790"/>
</dbReference>
<reference evidence="6" key="2">
    <citation type="submission" date="2021-05" db="UniProtKB">
        <authorList>
            <consortium name="EnsemblPlants"/>
        </authorList>
    </citation>
    <scope>IDENTIFICATION</scope>
    <source>
        <strain evidence="6">subsp. malaccensis</strain>
    </source>
</reference>
<evidence type="ECO:0000256" key="4">
    <source>
        <dbReference type="SAM" id="MobiDB-lite"/>
    </source>
</evidence>
<comment type="similarity">
    <text evidence="1">Belongs to the PPR family. P subfamily.</text>
</comment>
<organism evidence="6 7">
    <name type="scientific">Musa acuminata subsp. malaccensis</name>
    <name type="common">Wild banana</name>
    <name type="synonym">Musa malaccensis</name>
    <dbReference type="NCBI Taxonomy" id="214687"/>
    <lineage>
        <taxon>Eukaryota</taxon>
        <taxon>Viridiplantae</taxon>
        <taxon>Streptophyta</taxon>
        <taxon>Embryophyta</taxon>
        <taxon>Tracheophyta</taxon>
        <taxon>Spermatophyta</taxon>
        <taxon>Magnoliopsida</taxon>
        <taxon>Liliopsida</taxon>
        <taxon>Zingiberales</taxon>
        <taxon>Musaceae</taxon>
        <taxon>Musa</taxon>
    </lineage>
</organism>
<dbReference type="OMA" id="CKIMISC"/>
<feature type="region of interest" description="Disordered" evidence="4">
    <location>
        <begin position="1"/>
        <end position="34"/>
    </location>
</feature>
<dbReference type="FunCoup" id="A0A804L7K2">
    <property type="interactions" value="1446"/>
</dbReference>
<dbReference type="InParanoid" id="A0A804L7K2"/>
<feature type="repeat" description="PPR" evidence="3">
    <location>
        <begin position="245"/>
        <end position="279"/>
    </location>
</feature>
<evidence type="ECO:0000256" key="2">
    <source>
        <dbReference type="ARBA" id="ARBA00022737"/>
    </source>
</evidence>
<dbReference type="GO" id="GO:0003729">
    <property type="term" value="F:mRNA binding"/>
    <property type="evidence" value="ECO:0000318"/>
    <property type="project" value="GO_Central"/>
</dbReference>
<evidence type="ECO:0000313" key="7">
    <source>
        <dbReference type="Proteomes" id="UP000012960"/>
    </source>
</evidence>
<dbReference type="PANTHER" id="PTHR47447">
    <property type="entry name" value="OS03G0856100 PROTEIN"/>
    <property type="match status" value="1"/>
</dbReference>
<keyword evidence="2" id="KW-0677">Repeat</keyword>
<dbReference type="Pfam" id="PF01535">
    <property type="entry name" value="PPR"/>
    <property type="match status" value="1"/>
</dbReference>
<feature type="repeat" description="PPR" evidence="3">
    <location>
        <begin position="210"/>
        <end position="244"/>
    </location>
</feature>
<feature type="compositionally biased region" description="Low complexity" evidence="4">
    <location>
        <begin position="14"/>
        <end position="25"/>
    </location>
</feature>
<accession>A0A804L7K2</accession>
<name>A0A804L7K2_MUSAM</name>
<dbReference type="Gramene" id="Ma11_t13790.1">
    <property type="protein sequence ID" value="Ma11_p13790.1"/>
    <property type="gene ID" value="Ma11_g13790"/>
</dbReference>
<feature type="compositionally biased region" description="Polar residues" evidence="4">
    <location>
        <begin position="1"/>
        <end position="10"/>
    </location>
</feature>
<dbReference type="EMBL" id="HG996475">
    <property type="protein sequence ID" value="CAG1864511.1"/>
    <property type="molecule type" value="Genomic_DNA"/>
</dbReference>